<dbReference type="EMBL" id="BARS01056047">
    <property type="protein sequence ID" value="GAG51144.1"/>
    <property type="molecule type" value="Genomic_DNA"/>
</dbReference>
<protein>
    <recommendedName>
        <fullName evidence="1">DUF1570 domain-containing protein</fullName>
    </recommendedName>
</protein>
<proteinExistence type="predicted"/>
<feature type="non-terminal residue" evidence="2">
    <location>
        <position position="189"/>
    </location>
</feature>
<dbReference type="AlphaFoldDB" id="X0Y5B5"/>
<organism evidence="2">
    <name type="scientific">marine sediment metagenome</name>
    <dbReference type="NCBI Taxonomy" id="412755"/>
    <lineage>
        <taxon>unclassified sequences</taxon>
        <taxon>metagenomes</taxon>
        <taxon>ecological metagenomes</taxon>
    </lineage>
</organism>
<feature type="non-terminal residue" evidence="2">
    <location>
        <position position="1"/>
    </location>
</feature>
<sequence length="189" mass="22010">ADRRNQQVLDQVERQMFERLYHEAFHAYLENYVYDGQHHDVPRWLNEGLAQVFEDGRLESGTLRIDAPRKSALMRLQGDLQSAERLSLAEVLSAEPEVFLVTHTQKGRASSRHYLYSWGLAYYLTFNKGILAADVLEEYVADSQRSVAPRKRFEQLVDMPLEDFESAWRKEMLALKPHGEKQPEPDETD</sequence>
<feature type="domain" description="DUF1570" evidence="1">
    <location>
        <begin position="21"/>
        <end position="126"/>
    </location>
</feature>
<name>X0Y5B5_9ZZZZ</name>
<evidence type="ECO:0000313" key="2">
    <source>
        <dbReference type="EMBL" id="GAG51144.1"/>
    </source>
</evidence>
<dbReference type="InterPro" id="IPR011464">
    <property type="entry name" value="DUF1570"/>
</dbReference>
<gene>
    <name evidence="2" type="ORF">S01H1_82639</name>
</gene>
<reference evidence="2" key="1">
    <citation type="journal article" date="2014" name="Front. Microbiol.">
        <title>High frequency of phylogenetically diverse reductive dehalogenase-homologous genes in deep subseafloor sedimentary metagenomes.</title>
        <authorList>
            <person name="Kawai M."/>
            <person name="Futagami T."/>
            <person name="Toyoda A."/>
            <person name="Takaki Y."/>
            <person name="Nishi S."/>
            <person name="Hori S."/>
            <person name="Arai W."/>
            <person name="Tsubouchi T."/>
            <person name="Morono Y."/>
            <person name="Uchiyama I."/>
            <person name="Ito T."/>
            <person name="Fujiyama A."/>
            <person name="Inagaki F."/>
            <person name="Takami H."/>
        </authorList>
    </citation>
    <scope>NUCLEOTIDE SEQUENCE</scope>
    <source>
        <strain evidence="2">Expedition CK06-06</strain>
    </source>
</reference>
<accession>X0Y5B5</accession>
<evidence type="ECO:0000259" key="1">
    <source>
        <dbReference type="Pfam" id="PF07607"/>
    </source>
</evidence>
<comment type="caution">
    <text evidence="2">The sequence shown here is derived from an EMBL/GenBank/DDBJ whole genome shotgun (WGS) entry which is preliminary data.</text>
</comment>
<dbReference type="Pfam" id="PF07607">
    <property type="entry name" value="DUF1570"/>
    <property type="match status" value="1"/>
</dbReference>